<keyword evidence="2" id="KW-0472">Membrane</keyword>
<keyword evidence="2" id="KW-1133">Transmembrane helix</keyword>
<reference evidence="3 4" key="1">
    <citation type="submission" date="2020-08" db="EMBL/GenBank/DDBJ databases">
        <title>Genomic Encyclopedia of Type Strains, Phase IV (KMG-IV): sequencing the most valuable type-strain genomes for metagenomic binning, comparative biology and taxonomic classification.</title>
        <authorList>
            <person name="Goeker M."/>
        </authorList>
    </citation>
    <scope>NUCLEOTIDE SEQUENCE [LARGE SCALE GENOMIC DNA]</scope>
    <source>
        <strain evidence="3 4">DSM 103570</strain>
    </source>
</reference>
<dbReference type="AlphaFoldDB" id="A0A7W6MP19"/>
<comment type="caution">
    <text evidence="3">The sequence shown here is derived from an EMBL/GenBank/DDBJ whole genome shotgun (WGS) entry which is preliminary data.</text>
</comment>
<dbReference type="EMBL" id="JACIEM010000001">
    <property type="protein sequence ID" value="MBB4002464.1"/>
    <property type="molecule type" value="Genomic_DNA"/>
</dbReference>
<feature type="region of interest" description="Disordered" evidence="1">
    <location>
        <begin position="55"/>
        <end position="81"/>
    </location>
</feature>
<protein>
    <submittedName>
        <fullName evidence="3">Uncharacterized protein</fullName>
    </submittedName>
</protein>
<name>A0A7W6MP19_9HYPH</name>
<evidence type="ECO:0000256" key="2">
    <source>
        <dbReference type="SAM" id="Phobius"/>
    </source>
</evidence>
<keyword evidence="2" id="KW-0812">Transmembrane</keyword>
<sequence length="81" mass="8448">MPEPKLNPQDARQGEKGTPVLRILLVALALCAVIFIGLGIYGWVLPDADMAVEGESTTTAPVDNAEPTGTNVTPGEDTTAQ</sequence>
<evidence type="ECO:0000313" key="4">
    <source>
        <dbReference type="Proteomes" id="UP000588647"/>
    </source>
</evidence>
<feature type="transmembrane region" description="Helical" evidence="2">
    <location>
        <begin position="20"/>
        <end position="44"/>
    </location>
</feature>
<organism evidence="3 4">
    <name type="scientific">Aurantimonas endophytica</name>
    <dbReference type="NCBI Taxonomy" id="1522175"/>
    <lineage>
        <taxon>Bacteria</taxon>
        <taxon>Pseudomonadati</taxon>
        <taxon>Pseudomonadota</taxon>
        <taxon>Alphaproteobacteria</taxon>
        <taxon>Hyphomicrobiales</taxon>
        <taxon>Aurantimonadaceae</taxon>
        <taxon>Aurantimonas</taxon>
    </lineage>
</organism>
<dbReference type="RefSeq" id="WP_183206907.1">
    <property type="nucleotide sequence ID" value="NZ_JAAAMM010000001.1"/>
</dbReference>
<dbReference type="Proteomes" id="UP000588647">
    <property type="component" value="Unassembled WGS sequence"/>
</dbReference>
<keyword evidence="4" id="KW-1185">Reference proteome</keyword>
<gene>
    <name evidence="3" type="ORF">GGR03_001511</name>
</gene>
<evidence type="ECO:0000313" key="3">
    <source>
        <dbReference type="EMBL" id="MBB4002464.1"/>
    </source>
</evidence>
<evidence type="ECO:0000256" key="1">
    <source>
        <dbReference type="SAM" id="MobiDB-lite"/>
    </source>
</evidence>
<accession>A0A7W6MP19</accession>
<proteinExistence type="predicted"/>